<name>A0A1V4J620_PATFA</name>
<evidence type="ECO:0000313" key="2">
    <source>
        <dbReference type="EMBL" id="OPJ67455.1"/>
    </source>
</evidence>
<dbReference type="Pfam" id="PF02197">
    <property type="entry name" value="RIIa"/>
    <property type="match status" value="1"/>
</dbReference>
<dbReference type="CDD" id="cd12100">
    <property type="entry name" value="DD_CABYR_SP17"/>
    <property type="match status" value="1"/>
</dbReference>
<dbReference type="SUPFAM" id="SSF47391">
    <property type="entry name" value="Dimerization-anchoring domain of cAMP-dependent PK regulatory subunit"/>
    <property type="match status" value="1"/>
</dbReference>
<dbReference type="GO" id="GO:0016301">
    <property type="term" value="F:kinase activity"/>
    <property type="evidence" value="ECO:0007669"/>
    <property type="project" value="UniProtKB-KW"/>
</dbReference>
<reference evidence="2 3" key="1">
    <citation type="submission" date="2016-02" db="EMBL/GenBank/DDBJ databases">
        <title>Band-tailed pigeon sequencing and assembly.</title>
        <authorList>
            <person name="Soares A.E."/>
            <person name="Novak B.J."/>
            <person name="Rice E.S."/>
            <person name="O'Connell B."/>
            <person name="Chang D."/>
            <person name="Weber S."/>
            <person name="Shapiro B."/>
        </authorList>
    </citation>
    <scope>NUCLEOTIDE SEQUENCE [LARGE SCALE GENOMIC DNA]</scope>
    <source>
        <strain evidence="2">BTP2013</strain>
        <tissue evidence="2">Blood</tissue>
    </source>
</reference>
<dbReference type="PANTHER" id="PTHR10699">
    <property type="entry name" value="NEUROMODULIN"/>
    <property type="match status" value="1"/>
</dbReference>
<sequence length="102" mass="11106">MSVPFSSTNVRLPDGFENLLEGLAHEVLRAQPKDVVGFAARHFQRLLEQRKASSADPAREDQGLIQPPLQGFTGILCVILGVNFTGSLHKSPQNILLSINGE</sequence>
<dbReference type="GO" id="GO:0005516">
    <property type="term" value="F:calmodulin binding"/>
    <property type="evidence" value="ECO:0007669"/>
    <property type="project" value="TreeGrafter"/>
</dbReference>
<dbReference type="InterPro" id="IPR047579">
    <property type="entry name" value="DD_CABYR_SP17"/>
</dbReference>
<dbReference type="OrthoDB" id="252964at2759"/>
<protein>
    <submittedName>
        <fullName evidence="2">cAMP-dependent protein kinase type II-beta regulatory subunit</fullName>
    </submittedName>
</protein>
<gene>
    <name evidence="2" type="ORF">AV530_018965</name>
</gene>
<feature type="domain" description="RIIa" evidence="1">
    <location>
        <begin position="14"/>
        <end position="51"/>
    </location>
</feature>
<dbReference type="EMBL" id="LSYS01009023">
    <property type="protein sequence ID" value="OPJ67455.1"/>
    <property type="molecule type" value="Genomic_DNA"/>
</dbReference>
<keyword evidence="2" id="KW-0808">Transferase</keyword>
<proteinExistence type="predicted"/>
<keyword evidence="2" id="KW-0418">Kinase</keyword>
<evidence type="ECO:0000259" key="1">
    <source>
        <dbReference type="SMART" id="SM00394"/>
    </source>
</evidence>
<accession>A0A1V4J620</accession>
<dbReference type="SMART" id="SM00394">
    <property type="entry name" value="RIIa"/>
    <property type="match status" value="1"/>
</dbReference>
<dbReference type="Gene3D" id="1.20.890.10">
    <property type="entry name" value="cAMP-dependent protein kinase regulatory subunit, dimerization-anchoring domain"/>
    <property type="match status" value="1"/>
</dbReference>
<comment type="caution">
    <text evidence="2">The sequence shown here is derived from an EMBL/GenBank/DDBJ whole genome shotgun (WGS) entry which is preliminary data.</text>
</comment>
<dbReference type="Proteomes" id="UP000190648">
    <property type="component" value="Unassembled WGS sequence"/>
</dbReference>
<dbReference type="PANTHER" id="PTHR10699:SF11">
    <property type="entry name" value="IGLOO, ISOFORM A"/>
    <property type="match status" value="1"/>
</dbReference>
<dbReference type="AlphaFoldDB" id="A0A1V4J620"/>
<dbReference type="InterPro" id="IPR003117">
    <property type="entry name" value="cAMP_dep_PK_reg_su_I/II_a/b"/>
</dbReference>
<evidence type="ECO:0000313" key="3">
    <source>
        <dbReference type="Proteomes" id="UP000190648"/>
    </source>
</evidence>
<organism evidence="2 3">
    <name type="scientific">Patagioenas fasciata monilis</name>
    <dbReference type="NCBI Taxonomy" id="372326"/>
    <lineage>
        <taxon>Eukaryota</taxon>
        <taxon>Metazoa</taxon>
        <taxon>Chordata</taxon>
        <taxon>Craniata</taxon>
        <taxon>Vertebrata</taxon>
        <taxon>Euteleostomi</taxon>
        <taxon>Archelosauria</taxon>
        <taxon>Archosauria</taxon>
        <taxon>Dinosauria</taxon>
        <taxon>Saurischia</taxon>
        <taxon>Theropoda</taxon>
        <taxon>Coelurosauria</taxon>
        <taxon>Aves</taxon>
        <taxon>Neognathae</taxon>
        <taxon>Neoaves</taxon>
        <taxon>Columbimorphae</taxon>
        <taxon>Columbiformes</taxon>
        <taxon>Columbidae</taxon>
        <taxon>Patagioenas</taxon>
    </lineage>
</organism>
<keyword evidence="3" id="KW-1185">Reference proteome</keyword>